<evidence type="ECO:0000313" key="3">
    <source>
        <dbReference type="Proteomes" id="UP000799771"/>
    </source>
</evidence>
<feature type="compositionally biased region" description="Basic and acidic residues" evidence="1">
    <location>
        <begin position="99"/>
        <end position="111"/>
    </location>
</feature>
<evidence type="ECO:0000256" key="1">
    <source>
        <dbReference type="SAM" id="MobiDB-lite"/>
    </source>
</evidence>
<proteinExistence type="predicted"/>
<feature type="region of interest" description="Disordered" evidence="1">
    <location>
        <begin position="71"/>
        <end position="111"/>
    </location>
</feature>
<keyword evidence="3" id="KW-1185">Reference proteome</keyword>
<dbReference type="Proteomes" id="UP000799771">
    <property type="component" value="Unassembled WGS sequence"/>
</dbReference>
<feature type="region of interest" description="Disordered" evidence="1">
    <location>
        <begin position="1"/>
        <end position="21"/>
    </location>
</feature>
<evidence type="ECO:0000313" key="2">
    <source>
        <dbReference type="EMBL" id="KAF2129428.1"/>
    </source>
</evidence>
<feature type="region of interest" description="Disordered" evidence="1">
    <location>
        <begin position="33"/>
        <end position="56"/>
    </location>
</feature>
<dbReference type="AlphaFoldDB" id="A0A6A6AEJ6"/>
<reference evidence="2" key="1">
    <citation type="journal article" date="2020" name="Stud. Mycol.">
        <title>101 Dothideomycetes genomes: a test case for predicting lifestyles and emergence of pathogens.</title>
        <authorList>
            <person name="Haridas S."/>
            <person name="Albert R."/>
            <person name="Binder M."/>
            <person name="Bloem J."/>
            <person name="Labutti K."/>
            <person name="Salamov A."/>
            <person name="Andreopoulos B."/>
            <person name="Baker S."/>
            <person name="Barry K."/>
            <person name="Bills G."/>
            <person name="Bluhm B."/>
            <person name="Cannon C."/>
            <person name="Castanera R."/>
            <person name="Culley D."/>
            <person name="Daum C."/>
            <person name="Ezra D."/>
            <person name="Gonzalez J."/>
            <person name="Henrissat B."/>
            <person name="Kuo A."/>
            <person name="Liang C."/>
            <person name="Lipzen A."/>
            <person name="Lutzoni F."/>
            <person name="Magnuson J."/>
            <person name="Mondo S."/>
            <person name="Nolan M."/>
            <person name="Ohm R."/>
            <person name="Pangilinan J."/>
            <person name="Park H.-J."/>
            <person name="Ramirez L."/>
            <person name="Alfaro M."/>
            <person name="Sun H."/>
            <person name="Tritt A."/>
            <person name="Yoshinaga Y."/>
            <person name="Zwiers L.-H."/>
            <person name="Turgeon B."/>
            <person name="Goodwin S."/>
            <person name="Spatafora J."/>
            <person name="Crous P."/>
            <person name="Grigoriev I."/>
        </authorList>
    </citation>
    <scope>NUCLEOTIDE SEQUENCE</scope>
    <source>
        <strain evidence="2">CBS 119687</strain>
    </source>
</reference>
<dbReference type="EMBL" id="ML977506">
    <property type="protein sequence ID" value="KAF2129428.1"/>
    <property type="molecule type" value="Genomic_DNA"/>
</dbReference>
<protein>
    <submittedName>
        <fullName evidence="2">Uncharacterized protein</fullName>
    </submittedName>
</protein>
<organism evidence="2 3">
    <name type="scientific">Dothidotthia symphoricarpi CBS 119687</name>
    <dbReference type="NCBI Taxonomy" id="1392245"/>
    <lineage>
        <taxon>Eukaryota</taxon>
        <taxon>Fungi</taxon>
        <taxon>Dikarya</taxon>
        <taxon>Ascomycota</taxon>
        <taxon>Pezizomycotina</taxon>
        <taxon>Dothideomycetes</taxon>
        <taxon>Pleosporomycetidae</taxon>
        <taxon>Pleosporales</taxon>
        <taxon>Dothidotthiaceae</taxon>
        <taxon>Dothidotthia</taxon>
    </lineage>
</organism>
<feature type="compositionally biased region" description="Acidic residues" evidence="1">
    <location>
        <begin position="357"/>
        <end position="366"/>
    </location>
</feature>
<gene>
    <name evidence="2" type="ORF">P153DRAFT_357006</name>
</gene>
<dbReference type="RefSeq" id="XP_033523817.1">
    <property type="nucleotide sequence ID" value="XM_033666695.1"/>
</dbReference>
<feature type="region of interest" description="Disordered" evidence="1">
    <location>
        <begin position="123"/>
        <end position="161"/>
    </location>
</feature>
<sequence>MAVPKPRSSRIPGPKASTRKALRSKWNRALFLRPPPRLPLVSDPEKTQRDEEQEALIPEFQRREFEAGALSVVLEEDEYSASEVEKEEEEEEERAPTPQKDESIGETDMERLWDDIMALLGDEIDKGPRRHMTTPTPDEVHGVQDPAQGRSDESSACSPTTQDDYMHAFDTKEIVEAAEIPVPLFATPTSAARDTLDMPPPLISQTTRRFSLMPSDSSTSEPDVTCPSIQASTCDLAEQDAFSDFSQVCMVPSIEVGVWVAMAADGRGVVVTQVREEKDEDRMSMSIAVRELRQSGSSRGEEHDLAIAFGLEAVEKPDEEVAVEEAEQQLEPTVSGAESLEVREGIEILRNEHLDTDTDSDSDTDTENNHVGKGGRVRRCLRQVRDLGTCNSNGRRLRRR</sequence>
<dbReference type="GeneID" id="54407127"/>
<name>A0A6A6AEJ6_9PLEO</name>
<feature type="compositionally biased region" description="Acidic residues" evidence="1">
    <location>
        <begin position="74"/>
        <end position="93"/>
    </location>
</feature>
<feature type="region of interest" description="Disordered" evidence="1">
    <location>
        <begin position="351"/>
        <end position="377"/>
    </location>
</feature>
<accession>A0A6A6AEJ6</accession>